<keyword evidence="2" id="KW-1185">Reference proteome</keyword>
<dbReference type="OrthoDB" id="9810615at2"/>
<dbReference type="SUPFAM" id="SSF53335">
    <property type="entry name" value="S-adenosyl-L-methionine-dependent methyltransferases"/>
    <property type="match status" value="1"/>
</dbReference>
<evidence type="ECO:0000313" key="2">
    <source>
        <dbReference type="Proteomes" id="UP000263900"/>
    </source>
</evidence>
<dbReference type="GO" id="GO:0008168">
    <property type="term" value="F:methyltransferase activity"/>
    <property type="evidence" value="ECO:0007669"/>
    <property type="project" value="UniProtKB-KW"/>
</dbReference>
<sequence>MSSAQPIHTSQVHQQNISYYDEIADQYDLLLAREESNKLVRKRVREQLVQAVPSGTVLDFGGGTGLDLGWLSANQYNIIFCEPSAAMREKAIAYNSEDLRQTNIQFLDDAQTDFSSWREQRPFPGTVDAILANFGVLNAIPDINLLFRQLALVTNTGGHCLVVVLDRPLKKMWQWHRRNTINTLLFRQPFVMYIWHNEHRQTVYVHTARAIQQAAAPLFNLQSCAPITGTSFILLHLVKK</sequence>
<reference evidence="1 2" key="1">
    <citation type="submission" date="2018-09" db="EMBL/GenBank/DDBJ databases">
        <title>Genome sequencing of strain 6GH32-13.</title>
        <authorList>
            <person name="Weon H.-Y."/>
            <person name="Heo J."/>
            <person name="Kwon S.-W."/>
        </authorList>
    </citation>
    <scope>NUCLEOTIDE SEQUENCE [LARGE SCALE GENOMIC DNA]</scope>
    <source>
        <strain evidence="1 2">5GH32-13</strain>
    </source>
</reference>
<proteinExistence type="predicted"/>
<dbReference type="GO" id="GO:0032259">
    <property type="term" value="P:methylation"/>
    <property type="evidence" value="ECO:0007669"/>
    <property type="project" value="UniProtKB-KW"/>
</dbReference>
<keyword evidence="1" id="KW-0808">Transferase</keyword>
<accession>A0A3B7MZG3</accession>
<gene>
    <name evidence="1" type="ORF">D3H65_17600</name>
</gene>
<dbReference type="KEGG" id="pseg:D3H65_17600"/>
<dbReference type="RefSeq" id="WP_119051562.1">
    <property type="nucleotide sequence ID" value="NZ_CP032157.1"/>
</dbReference>
<dbReference type="Pfam" id="PF13489">
    <property type="entry name" value="Methyltransf_23"/>
    <property type="match status" value="1"/>
</dbReference>
<evidence type="ECO:0000313" key="1">
    <source>
        <dbReference type="EMBL" id="AXY75681.1"/>
    </source>
</evidence>
<organism evidence="1 2">
    <name type="scientific">Paraflavitalea soli</name>
    <dbReference type="NCBI Taxonomy" id="2315862"/>
    <lineage>
        <taxon>Bacteria</taxon>
        <taxon>Pseudomonadati</taxon>
        <taxon>Bacteroidota</taxon>
        <taxon>Chitinophagia</taxon>
        <taxon>Chitinophagales</taxon>
        <taxon>Chitinophagaceae</taxon>
        <taxon>Paraflavitalea</taxon>
    </lineage>
</organism>
<dbReference type="EMBL" id="CP032157">
    <property type="protein sequence ID" value="AXY75681.1"/>
    <property type="molecule type" value="Genomic_DNA"/>
</dbReference>
<dbReference type="AlphaFoldDB" id="A0A3B7MZG3"/>
<dbReference type="Proteomes" id="UP000263900">
    <property type="component" value="Chromosome"/>
</dbReference>
<keyword evidence="1" id="KW-0489">Methyltransferase</keyword>
<dbReference type="Gene3D" id="3.40.50.150">
    <property type="entry name" value="Vaccinia Virus protein VP39"/>
    <property type="match status" value="1"/>
</dbReference>
<protein>
    <submittedName>
        <fullName evidence="1">Class I SAM-dependent methyltransferase</fullName>
    </submittedName>
</protein>
<name>A0A3B7MZG3_9BACT</name>
<dbReference type="InterPro" id="IPR029063">
    <property type="entry name" value="SAM-dependent_MTases_sf"/>
</dbReference>
<dbReference type="CDD" id="cd02440">
    <property type="entry name" value="AdoMet_MTases"/>
    <property type="match status" value="1"/>
</dbReference>